<keyword evidence="7" id="KW-0378">Hydrolase</keyword>
<keyword evidence="3 6" id="KW-1133">Transmembrane helix</keyword>
<dbReference type="Proteomes" id="UP001240447">
    <property type="component" value="Unassembled WGS sequence"/>
</dbReference>
<dbReference type="RefSeq" id="WP_306825119.1">
    <property type="nucleotide sequence ID" value="NZ_JAUSQM010000001.1"/>
</dbReference>
<name>A0ABT9NPY0_9ACTN</name>
<dbReference type="EC" id="3.4.21.89" evidence="5"/>
<sequence length="194" mass="20747">MSTTTARRKRTSRVTTVVTNTAMLLVVALAVGFLAPALMGYQRYVITSGSMTGTYDTGSVVFAEVVPTDELEVGDVITYVPPAETGITHLVTHRIVSIDNGEIRTQGDANPQVDPWTFQLADLEQPRVVAGVPYVGYLFLALADRTTRMVLIGIPAAIIALLALAELIRHTRPEAETPAVPVHVVSGAGPLPTR</sequence>
<proteinExistence type="predicted"/>
<dbReference type="GO" id="GO:0016787">
    <property type="term" value="F:hydrolase activity"/>
    <property type="evidence" value="ECO:0007669"/>
    <property type="project" value="UniProtKB-KW"/>
</dbReference>
<feature type="transmembrane region" description="Helical" evidence="6">
    <location>
        <begin position="21"/>
        <end position="41"/>
    </location>
</feature>
<organism evidence="7 8">
    <name type="scientific">Nocardioides massiliensis</name>
    <dbReference type="NCBI Taxonomy" id="1325935"/>
    <lineage>
        <taxon>Bacteria</taxon>
        <taxon>Bacillati</taxon>
        <taxon>Actinomycetota</taxon>
        <taxon>Actinomycetes</taxon>
        <taxon>Propionibacteriales</taxon>
        <taxon>Nocardioidaceae</taxon>
        <taxon>Nocardioides</taxon>
    </lineage>
</organism>
<evidence type="ECO:0000256" key="4">
    <source>
        <dbReference type="ARBA" id="ARBA00023136"/>
    </source>
</evidence>
<evidence type="ECO:0000256" key="3">
    <source>
        <dbReference type="ARBA" id="ARBA00022989"/>
    </source>
</evidence>
<dbReference type="InterPro" id="IPR001733">
    <property type="entry name" value="Peptidase_S26B"/>
</dbReference>
<evidence type="ECO:0000256" key="1">
    <source>
        <dbReference type="ARBA" id="ARBA00004370"/>
    </source>
</evidence>
<dbReference type="EMBL" id="JAUSQM010000001">
    <property type="protein sequence ID" value="MDP9822423.1"/>
    <property type="molecule type" value="Genomic_DNA"/>
</dbReference>
<dbReference type="CDD" id="cd06530">
    <property type="entry name" value="S26_SPase_I"/>
    <property type="match status" value="1"/>
</dbReference>
<accession>A0ABT9NPY0</accession>
<evidence type="ECO:0000256" key="2">
    <source>
        <dbReference type="ARBA" id="ARBA00022692"/>
    </source>
</evidence>
<keyword evidence="4 6" id="KW-0472">Membrane</keyword>
<comment type="subcellular location">
    <subcellularLocation>
        <location evidence="1">Membrane</location>
    </subcellularLocation>
</comment>
<dbReference type="NCBIfam" id="TIGR02228">
    <property type="entry name" value="sigpep_I_arch"/>
    <property type="match status" value="1"/>
</dbReference>
<gene>
    <name evidence="7" type="ORF">J2S59_002232</name>
</gene>
<evidence type="ECO:0000313" key="7">
    <source>
        <dbReference type="EMBL" id="MDP9822423.1"/>
    </source>
</evidence>
<reference evidence="7 8" key="1">
    <citation type="submission" date="2023-07" db="EMBL/GenBank/DDBJ databases">
        <title>Sequencing the genomes of 1000 actinobacteria strains.</title>
        <authorList>
            <person name="Klenk H.-P."/>
        </authorList>
    </citation>
    <scope>NUCLEOTIDE SEQUENCE [LARGE SCALE GENOMIC DNA]</scope>
    <source>
        <strain evidence="7 8">GD13</strain>
    </source>
</reference>
<feature type="transmembrane region" description="Helical" evidence="6">
    <location>
        <begin position="149"/>
        <end position="168"/>
    </location>
</feature>
<dbReference type="InterPro" id="IPR036286">
    <property type="entry name" value="LexA/Signal_pep-like_sf"/>
</dbReference>
<dbReference type="InterPro" id="IPR019533">
    <property type="entry name" value="Peptidase_S26"/>
</dbReference>
<evidence type="ECO:0000313" key="8">
    <source>
        <dbReference type="Proteomes" id="UP001240447"/>
    </source>
</evidence>
<comment type="caution">
    <text evidence="7">The sequence shown here is derived from an EMBL/GenBank/DDBJ whole genome shotgun (WGS) entry which is preliminary data.</text>
</comment>
<evidence type="ECO:0000256" key="6">
    <source>
        <dbReference type="SAM" id="Phobius"/>
    </source>
</evidence>
<keyword evidence="8" id="KW-1185">Reference proteome</keyword>
<evidence type="ECO:0000256" key="5">
    <source>
        <dbReference type="NCBIfam" id="TIGR02228"/>
    </source>
</evidence>
<protein>
    <recommendedName>
        <fullName evidence="5">Signal peptidase I</fullName>
        <ecNumber evidence="5">3.4.21.89</ecNumber>
    </recommendedName>
</protein>
<keyword evidence="2 6" id="KW-0812">Transmembrane</keyword>
<dbReference type="SUPFAM" id="SSF51306">
    <property type="entry name" value="LexA/Signal peptidase"/>
    <property type="match status" value="1"/>
</dbReference>